<evidence type="ECO:0000313" key="3">
    <source>
        <dbReference type="Proteomes" id="UP001597362"/>
    </source>
</evidence>
<name>A0ABW4YML0_9BACL</name>
<evidence type="ECO:0000313" key="2">
    <source>
        <dbReference type="EMBL" id="MFD2116980.1"/>
    </source>
</evidence>
<dbReference type="RefSeq" id="WP_377773687.1">
    <property type="nucleotide sequence ID" value="NZ_JBHUHO010000033.1"/>
</dbReference>
<dbReference type="PANTHER" id="PTHR19288">
    <property type="entry name" value="4-NITROPHENYLPHOSPHATASE-RELATED"/>
    <property type="match status" value="1"/>
</dbReference>
<dbReference type="InterPro" id="IPR036412">
    <property type="entry name" value="HAD-like_sf"/>
</dbReference>
<dbReference type="Pfam" id="PF13242">
    <property type="entry name" value="Hydrolase_like"/>
    <property type="match status" value="1"/>
</dbReference>
<dbReference type="Proteomes" id="UP001597362">
    <property type="component" value="Unassembled WGS sequence"/>
</dbReference>
<dbReference type="EMBL" id="JBHUHO010000033">
    <property type="protein sequence ID" value="MFD2116980.1"/>
    <property type="molecule type" value="Genomic_DNA"/>
</dbReference>
<dbReference type="CDD" id="cd02523">
    <property type="entry name" value="PC_cytidylyltransferase"/>
    <property type="match status" value="1"/>
</dbReference>
<evidence type="ECO:0000259" key="1">
    <source>
        <dbReference type="Pfam" id="PF00483"/>
    </source>
</evidence>
<gene>
    <name evidence="2" type="ORF">ACFSJH_14720</name>
</gene>
<dbReference type="Pfam" id="PF00483">
    <property type="entry name" value="NTP_transferase"/>
    <property type="match status" value="1"/>
</dbReference>
<proteinExistence type="predicted"/>
<dbReference type="Pfam" id="PF13344">
    <property type="entry name" value="Hydrolase_6"/>
    <property type="match status" value="1"/>
</dbReference>
<dbReference type="InterPro" id="IPR029044">
    <property type="entry name" value="Nucleotide-diphossugar_trans"/>
</dbReference>
<comment type="caution">
    <text evidence="2">The sequence shown here is derived from an EMBL/GenBank/DDBJ whole genome shotgun (WGS) entry which is preliminary data.</text>
</comment>
<protein>
    <submittedName>
        <fullName evidence="2">HAD-IIA family hydrolase</fullName>
    </submittedName>
</protein>
<dbReference type="InterPro" id="IPR023214">
    <property type="entry name" value="HAD_sf"/>
</dbReference>
<sequence length="503" mass="57473">MKAAILAAGLGSRLQPITNHKPKCMVKVQGETLLERQLSAFLEGGVEEVYIVTGYRSELIDEKYIKRRFKKMEIHFIQNDLFETTNNMYSLYLLKPYLYNQSFVLCNGDIIYDNQIFVSLVNSPYPDLIAVEKNNFMDESMKIKVNSDNLIVDISKALDEDDSYGVSIDMYKFSMNSAKVLFDRVETIINVENNLKDWTEVAIQSVLKERLINMQPYSINDYRWVEIDNYNDLALADMKFHNLSMDIKDAVFFIDLDGTLMKGQELIPGADEFINYLNKNEIPYFLLSNNSSYSKSELINKMQLFGIEVDEHKIILSTDGLIAYLLDEGALKTYTVGTNAMIDYLESNNIETDAETPDFVILGYDTEINYQKIKKASKFLNQGIPMLATHIDVNCPTPDGPIPDIGSFINMFSTALEVTPYKIFGKPNIEMLSFKLEQFAKSHPARTPVVIGDRLYTDMEMAKRLNIDFICVLSGEASREEIDKLDLFPNLTVKSVKEILQMI</sequence>
<keyword evidence="2" id="KW-0378">Hydrolase</keyword>
<dbReference type="InterPro" id="IPR005835">
    <property type="entry name" value="NTP_transferase_dom"/>
</dbReference>
<reference evidence="3" key="1">
    <citation type="journal article" date="2019" name="Int. J. Syst. Evol. Microbiol.">
        <title>The Global Catalogue of Microorganisms (GCM) 10K type strain sequencing project: providing services to taxonomists for standard genome sequencing and annotation.</title>
        <authorList>
            <consortium name="The Broad Institute Genomics Platform"/>
            <consortium name="The Broad Institute Genome Sequencing Center for Infectious Disease"/>
            <person name="Wu L."/>
            <person name="Ma J."/>
        </authorList>
    </citation>
    <scope>NUCLEOTIDE SEQUENCE [LARGE SCALE GENOMIC DNA]</scope>
    <source>
        <strain evidence="3">GH52</strain>
    </source>
</reference>
<keyword evidence="3" id="KW-1185">Reference proteome</keyword>
<feature type="domain" description="Nucleotidyl transferase" evidence="1">
    <location>
        <begin position="2"/>
        <end position="115"/>
    </location>
</feature>
<organism evidence="2 3">
    <name type="scientific">Paenibacillus yanchengensis</name>
    <dbReference type="NCBI Taxonomy" id="2035833"/>
    <lineage>
        <taxon>Bacteria</taxon>
        <taxon>Bacillati</taxon>
        <taxon>Bacillota</taxon>
        <taxon>Bacilli</taxon>
        <taxon>Bacillales</taxon>
        <taxon>Paenibacillaceae</taxon>
        <taxon>Paenibacillus</taxon>
    </lineage>
</organism>
<dbReference type="InterPro" id="IPR006357">
    <property type="entry name" value="HAD-SF_hydro_IIA"/>
</dbReference>
<dbReference type="Gene3D" id="3.40.50.1000">
    <property type="entry name" value="HAD superfamily/HAD-like"/>
    <property type="match status" value="2"/>
</dbReference>
<dbReference type="PANTHER" id="PTHR19288:SF46">
    <property type="entry name" value="HALOACID DEHALOGENASE-LIKE HYDROLASE DOMAIN-CONTAINING PROTEIN 2"/>
    <property type="match status" value="1"/>
</dbReference>
<dbReference type="Gene3D" id="3.90.550.10">
    <property type="entry name" value="Spore Coat Polysaccharide Biosynthesis Protein SpsA, Chain A"/>
    <property type="match status" value="1"/>
</dbReference>
<dbReference type="SUPFAM" id="SSF53448">
    <property type="entry name" value="Nucleotide-diphospho-sugar transferases"/>
    <property type="match status" value="1"/>
</dbReference>
<dbReference type="SUPFAM" id="SSF56784">
    <property type="entry name" value="HAD-like"/>
    <property type="match status" value="1"/>
</dbReference>
<accession>A0ABW4YML0</accession>
<dbReference type="GO" id="GO:0016787">
    <property type="term" value="F:hydrolase activity"/>
    <property type="evidence" value="ECO:0007669"/>
    <property type="project" value="UniProtKB-KW"/>
</dbReference>
<dbReference type="NCBIfam" id="TIGR01460">
    <property type="entry name" value="HAD-SF-IIA"/>
    <property type="match status" value="1"/>
</dbReference>